<evidence type="ECO:0000313" key="2">
    <source>
        <dbReference type="EMBL" id="MBW0144236.1"/>
    </source>
</evidence>
<evidence type="ECO:0000256" key="1">
    <source>
        <dbReference type="SAM" id="Phobius"/>
    </source>
</evidence>
<organism evidence="2 3">
    <name type="scientific">Sphingomicrobium clamense</name>
    <dbReference type="NCBI Taxonomy" id="2851013"/>
    <lineage>
        <taxon>Bacteria</taxon>
        <taxon>Pseudomonadati</taxon>
        <taxon>Pseudomonadota</taxon>
        <taxon>Alphaproteobacteria</taxon>
        <taxon>Sphingomonadales</taxon>
        <taxon>Sphingomonadaceae</taxon>
        <taxon>Sphingomicrobium</taxon>
    </lineage>
</organism>
<keyword evidence="1" id="KW-0812">Transmembrane</keyword>
<accession>A0ABS6V404</accession>
<evidence type="ECO:0000313" key="3">
    <source>
        <dbReference type="Proteomes" id="UP000698028"/>
    </source>
</evidence>
<feature type="transmembrane region" description="Helical" evidence="1">
    <location>
        <begin position="37"/>
        <end position="55"/>
    </location>
</feature>
<comment type="caution">
    <text evidence="2">The sequence shown here is derived from an EMBL/GenBank/DDBJ whole genome shotgun (WGS) entry which is preliminary data.</text>
</comment>
<name>A0ABS6V404_9SPHN</name>
<keyword evidence="3" id="KW-1185">Reference proteome</keyword>
<sequence length="59" mass="6087">MDTSTILLALAAFLFVTDVAIGLWARGQGGDKVKMGNALLLSAPLVSGLLVWIALGMEG</sequence>
<dbReference type="EMBL" id="JAHVAH010000001">
    <property type="protein sequence ID" value="MBW0144236.1"/>
    <property type="molecule type" value="Genomic_DNA"/>
</dbReference>
<reference evidence="2 3" key="1">
    <citation type="submission" date="2021-07" db="EMBL/GenBank/DDBJ databases">
        <title>The draft genome sequence of Sphingomicrobium sp. B8.</title>
        <authorList>
            <person name="Mu L."/>
        </authorList>
    </citation>
    <scope>NUCLEOTIDE SEQUENCE [LARGE SCALE GENOMIC DNA]</scope>
    <source>
        <strain evidence="2 3">B8</strain>
    </source>
</reference>
<keyword evidence="1" id="KW-0472">Membrane</keyword>
<gene>
    <name evidence="2" type="ORF">KTQ36_02870</name>
</gene>
<feature type="transmembrane region" description="Helical" evidence="1">
    <location>
        <begin position="6"/>
        <end position="25"/>
    </location>
</feature>
<protein>
    <recommendedName>
        <fullName evidence="4">Cardiolipin synthase N-terminal domain-containing protein</fullName>
    </recommendedName>
</protein>
<keyword evidence="1" id="KW-1133">Transmembrane helix</keyword>
<evidence type="ECO:0008006" key="4">
    <source>
        <dbReference type="Google" id="ProtNLM"/>
    </source>
</evidence>
<proteinExistence type="predicted"/>
<dbReference type="Proteomes" id="UP000698028">
    <property type="component" value="Unassembled WGS sequence"/>
</dbReference>
<dbReference type="RefSeq" id="WP_218632251.1">
    <property type="nucleotide sequence ID" value="NZ_JAHVAH010000001.1"/>
</dbReference>